<evidence type="ECO:0000256" key="4">
    <source>
        <dbReference type="PROSITE-ProRule" id="PRU01248"/>
    </source>
</evidence>
<evidence type="ECO:0000256" key="1">
    <source>
        <dbReference type="ARBA" id="ARBA00022908"/>
    </source>
</evidence>
<dbReference type="EMBL" id="JPOS01000079">
    <property type="protein sequence ID" value="KGE86428.1"/>
    <property type="molecule type" value="Genomic_DNA"/>
</dbReference>
<dbReference type="InterPro" id="IPR035386">
    <property type="entry name" value="Arm-DNA-bind_5"/>
</dbReference>
<dbReference type="PROSITE" id="PS51900">
    <property type="entry name" value="CB"/>
    <property type="match status" value="1"/>
</dbReference>
<evidence type="ECO:0000313" key="6">
    <source>
        <dbReference type="EMBL" id="KGE86428.1"/>
    </source>
</evidence>
<sequence length="371" mass="43032">MTIRTVLWGQPRKDGTAAVKVYVNLNGVVRYFMVDGIYIESKFWDKNKQVVKSKHPNARLYNAKIRARKIALEEHFLNGGTFENFLKSSKSKLLTEALEEYITLNKGEYSAGTAKAYRNTISRVRQFEKHYSIKSYIKDIDEKWVADFVTYMKKMGFVKATTAYHLGRVKKAIMHQRVDNPHIEKIKHKQGRARPKPFLTPNEIAQIEKTPDSELSKAQYIVRDFFLLAYYLLLRDSDVTAISKSNFIEKNSKVFYVGTNKKTKTQVIVPVSAKAKTILKRYDYDCSRYTNSYRNKCIRRVAEIAGISTLVEDGDELVPKWKFSKYAHCTKKRRNEFGYAGDEPAWNKDARGMEKPCQLSCLFSLRQHGYC</sequence>
<dbReference type="GO" id="GO:0015074">
    <property type="term" value="P:DNA integration"/>
    <property type="evidence" value="ECO:0007669"/>
    <property type="project" value="UniProtKB-KW"/>
</dbReference>
<evidence type="ECO:0000256" key="2">
    <source>
        <dbReference type="ARBA" id="ARBA00023125"/>
    </source>
</evidence>
<accession>A0A098S3P6</accession>
<evidence type="ECO:0000256" key="3">
    <source>
        <dbReference type="ARBA" id="ARBA00023172"/>
    </source>
</evidence>
<dbReference type="Gene3D" id="1.10.150.130">
    <property type="match status" value="1"/>
</dbReference>
<dbReference type="InterPro" id="IPR044068">
    <property type="entry name" value="CB"/>
</dbReference>
<name>A0A098S3P6_9BACT</name>
<dbReference type="GO" id="GO:0003677">
    <property type="term" value="F:DNA binding"/>
    <property type="evidence" value="ECO:0007669"/>
    <property type="project" value="UniProtKB-UniRule"/>
</dbReference>
<dbReference type="InterPro" id="IPR025269">
    <property type="entry name" value="SAM-like_dom"/>
</dbReference>
<feature type="domain" description="Core-binding (CB)" evidence="5">
    <location>
        <begin position="92"/>
        <end position="177"/>
    </location>
</feature>
<dbReference type="Proteomes" id="UP000029736">
    <property type="component" value="Unassembled WGS sequence"/>
</dbReference>
<dbReference type="OrthoDB" id="1493636at2"/>
<proteinExistence type="predicted"/>
<organism evidence="6 7">
    <name type="scientific">Phaeodactylibacter xiamenensis</name>
    <dbReference type="NCBI Taxonomy" id="1524460"/>
    <lineage>
        <taxon>Bacteria</taxon>
        <taxon>Pseudomonadati</taxon>
        <taxon>Bacteroidota</taxon>
        <taxon>Saprospiria</taxon>
        <taxon>Saprospirales</taxon>
        <taxon>Haliscomenobacteraceae</taxon>
        <taxon>Phaeodactylibacter</taxon>
    </lineage>
</organism>
<dbReference type="AlphaFoldDB" id="A0A098S3P6"/>
<reference evidence="6 7" key="1">
    <citation type="journal article" date="2014" name="Int. J. Syst. Evol. Microbiol.">
        <title>Phaeodactylibacter xiamenensis gen. nov., sp. nov., a member of the family Saprospiraceae isolated from the marine alga Phaeodactylum tricornutum.</title>
        <authorList>
            <person name="Chen Z.Jr."/>
            <person name="Lei X."/>
            <person name="Lai Q."/>
            <person name="Li Y."/>
            <person name="Zhang B."/>
            <person name="Zhang J."/>
            <person name="Zhang H."/>
            <person name="Yang L."/>
            <person name="Zheng W."/>
            <person name="Tian Y."/>
            <person name="Yu Z."/>
            <person name="Xu H.Jr."/>
            <person name="Zheng T."/>
        </authorList>
    </citation>
    <scope>NUCLEOTIDE SEQUENCE [LARGE SCALE GENOMIC DNA]</scope>
    <source>
        <strain evidence="6 7">KD52</strain>
    </source>
</reference>
<dbReference type="STRING" id="1524460.IX84_21850"/>
<dbReference type="Pfam" id="PF00589">
    <property type="entry name" value="Phage_integrase"/>
    <property type="match status" value="1"/>
</dbReference>
<protein>
    <recommendedName>
        <fullName evidence="5">Core-binding (CB) domain-containing protein</fullName>
    </recommendedName>
</protein>
<dbReference type="Pfam" id="PF13102">
    <property type="entry name" value="Phage_int_SAM_5"/>
    <property type="match status" value="1"/>
</dbReference>
<dbReference type="Gene3D" id="1.10.443.10">
    <property type="entry name" value="Intergrase catalytic core"/>
    <property type="match status" value="1"/>
</dbReference>
<keyword evidence="7" id="KW-1185">Reference proteome</keyword>
<dbReference type="GO" id="GO:0006310">
    <property type="term" value="P:DNA recombination"/>
    <property type="evidence" value="ECO:0007669"/>
    <property type="project" value="UniProtKB-KW"/>
</dbReference>
<keyword evidence="2 4" id="KW-0238">DNA-binding</keyword>
<evidence type="ECO:0000313" key="7">
    <source>
        <dbReference type="Proteomes" id="UP000029736"/>
    </source>
</evidence>
<dbReference type="InterPro" id="IPR010998">
    <property type="entry name" value="Integrase_recombinase_N"/>
</dbReference>
<comment type="caution">
    <text evidence="6">The sequence shown here is derived from an EMBL/GenBank/DDBJ whole genome shotgun (WGS) entry which is preliminary data.</text>
</comment>
<dbReference type="InterPro" id="IPR002104">
    <property type="entry name" value="Integrase_catalytic"/>
</dbReference>
<dbReference type="InterPro" id="IPR011010">
    <property type="entry name" value="DNA_brk_join_enz"/>
</dbReference>
<dbReference type="InterPro" id="IPR013762">
    <property type="entry name" value="Integrase-like_cat_sf"/>
</dbReference>
<keyword evidence="3" id="KW-0233">DNA recombination</keyword>
<gene>
    <name evidence="6" type="ORF">IX84_21850</name>
</gene>
<dbReference type="SUPFAM" id="SSF56349">
    <property type="entry name" value="DNA breaking-rejoining enzymes"/>
    <property type="match status" value="1"/>
</dbReference>
<evidence type="ECO:0000259" key="5">
    <source>
        <dbReference type="PROSITE" id="PS51900"/>
    </source>
</evidence>
<dbReference type="Pfam" id="PF17293">
    <property type="entry name" value="Arm-DNA-bind_5"/>
    <property type="match status" value="1"/>
</dbReference>
<keyword evidence="1" id="KW-0229">DNA integration</keyword>